<sequence>MGLELGVEDTIDDADVLRRMAEAFATPTELTIHVPDEGIERDGGRNIGLLVCFLALCSENALVDNDFATGGRDCHGALMG</sequence>
<proteinExistence type="predicted"/>
<gene>
    <name evidence="1" type="ORF">M413DRAFT_440530</name>
</gene>
<reference evidence="1 2" key="1">
    <citation type="submission" date="2014-04" db="EMBL/GenBank/DDBJ databases">
        <authorList>
            <consortium name="DOE Joint Genome Institute"/>
            <person name="Kuo A."/>
            <person name="Gay G."/>
            <person name="Dore J."/>
            <person name="Kohler A."/>
            <person name="Nagy L.G."/>
            <person name="Floudas D."/>
            <person name="Copeland A."/>
            <person name="Barry K.W."/>
            <person name="Cichocki N."/>
            <person name="Veneault-Fourrey C."/>
            <person name="LaButti K."/>
            <person name="Lindquist E.A."/>
            <person name="Lipzen A."/>
            <person name="Lundell T."/>
            <person name="Morin E."/>
            <person name="Murat C."/>
            <person name="Sun H."/>
            <person name="Tunlid A."/>
            <person name="Henrissat B."/>
            <person name="Grigoriev I.V."/>
            <person name="Hibbett D.S."/>
            <person name="Martin F."/>
            <person name="Nordberg H.P."/>
            <person name="Cantor M.N."/>
            <person name="Hua S.X."/>
        </authorList>
    </citation>
    <scope>NUCLEOTIDE SEQUENCE [LARGE SCALE GENOMIC DNA]</scope>
    <source>
        <strain evidence="2">h7</strain>
    </source>
</reference>
<reference evidence="2" key="2">
    <citation type="submission" date="2015-01" db="EMBL/GenBank/DDBJ databases">
        <title>Evolutionary Origins and Diversification of the Mycorrhizal Mutualists.</title>
        <authorList>
            <consortium name="DOE Joint Genome Institute"/>
            <consortium name="Mycorrhizal Genomics Consortium"/>
            <person name="Kohler A."/>
            <person name="Kuo A."/>
            <person name="Nagy L.G."/>
            <person name="Floudas D."/>
            <person name="Copeland A."/>
            <person name="Barry K.W."/>
            <person name="Cichocki N."/>
            <person name="Veneault-Fourrey C."/>
            <person name="LaButti K."/>
            <person name="Lindquist E.A."/>
            <person name="Lipzen A."/>
            <person name="Lundell T."/>
            <person name="Morin E."/>
            <person name="Murat C."/>
            <person name="Riley R."/>
            <person name="Ohm R."/>
            <person name="Sun H."/>
            <person name="Tunlid A."/>
            <person name="Henrissat B."/>
            <person name="Grigoriev I.V."/>
            <person name="Hibbett D.S."/>
            <person name="Martin F."/>
        </authorList>
    </citation>
    <scope>NUCLEOTIDE SEQUENCE [LARGE SCALE GENOMIC DNA]</scope>
    <source>
        <strain evidence="2">h7</strain>
    </source>
</reference>
<dbReference type="EMBL" id="KN831770">
    <property type="protein sequence ID" value="KIM46975.1"/>
    <property type="molecule type" value="Genomic_DNA"/>
</dbReference>
<accession>A0A0C3CDW3</accession>
<evidence type="ECO:0000313" key="1">
    <source>
        <dbReference type="EMBL" id="KIM46975.1"/>
    </source>
</evidence>
<dbReference type="Proteomes" id="UP000053424">
    <property type="component" value="Unassembled WGS sequence"/>
</dbReference>
<name>A0A0C3CDW3_HEBCY</name>
<organism evidence="1 2">
    <name type="scientific">Hebeloma cylindrosporum</name>
    <dbReference type="NCBI Taxonomy" id="76867"/>
    <lineage>
        <taxon>Eukaryota</taxon>
        <taxon>Fungi</taxon>
        <taxon>Dikarya</taxon>
        <taxon>Basidiomycota</taxon>
        <taxon>Agaricomycotina</taxon>
        <taxon>Agaricomycetes</taxon>
        <taxon>Agaricomycetidae</taxon>
        <taxon>Agaricales</taxon>
        <taxon>Agaricineae</taxon>
        <taxon>Hymenogastraceae</taxon>
        <taxon>Hebeloma</taxon>
    </lineage>
</organism>
<evidence type="ECO:0000313" key="2">
    <source>
        <dbReference type="Proteomes" id="UP000053424"/>
    </source>
</evidence>
<dbReference type="AlphaFoldDB" id="A0A0C3CDW3"/>
<keyword evidence="2" id="KW-1185">Reference proteome</keyword>
<protein>
    <submittedName>
        <fullName evidence="1">Uncharacterized protein</fullName>
    </submittedName>
</protein>
<dbReference type="HOGENOM" id="CLU_2590032_0_0_1"/>